<dbReference type="EMBL" id="CP017641">
    <property type="protein sequence ID" value="APZ90870.1"/>
    <property type="molecule type" value="Genomic_DNA"/>
</dbReference>
<dbReference type="PANTHER" id="PTHR16026:SF0">
    <property type="entry name" value="CARTILAGE ACIDIC PROTEIN 1"/>
    <property type="match status" value="1"/>
</dbReference>
<dbReference type="PANTHER" id="PTHR16026">
    <property type="entry name" value="CARTILAGE ACIDIC PROTEIN 1"/>
    <property type="match status" value="1"/>
</dbReference>
<dbReference type="STRING" id="1891926.Fuma_00454"/>
<dbReference type="Proteomes" id="UP000187735">
    <property type="component" value="Chromosome"/>
</dbReference>
<dbReference type="InterPro" id="IPR011519">
    <property type="entry name" value="UnbV_ASPIC"/>
</dbReference>
<accession>A0A1P8WA00</accession>
<dbReference type="KEGG" id="fmr:Fuma_00454"/>
<dbReference type="Pfam" id="PF07593">
    <property type="entry name" value="UnbV_ASPIC"/>
    <property type="match status" value="1"/>
</dbReference>
<dbReference type="Pfam" id="PF13517">
    <property type="entry name" value="FG-GAP_3"/>
    <property type="match status" value="2"/>
</dbReference>
<gene>
    <name evidence="3" type="ORF">Fuma_00454</name>
</gene>
<evidence type="ECO:0000313" key="3">
    <source>
        <dbReference type="EMBL" id="APZ90870.1"/>
    </source>
</evidence>
<dbReference type="SUPFAM" id="SSF69318">
    <property type="entry name" value="Integrin alpha N-terminal domain"/>
    <property type="match status" value="1"/>
</dbReference>
<feature type="domain" description="ASPIC/UnbV" evidence="2">
    <location>
        <begin position="534"/>
        <end position="601"/>
    </location>
</feature>
<dbReference type="AlphaFoldDB" id="A0A1P8WA00"/>
<evidence type="ECO:0000256" key="1">
    <source>
        <dbReference type="ARBA" id="ARBA00022729"/>
    </source>
</evidence>
<protein>
    <submittedName>
        <fullName evidence="3">FG-GAP repeat</fullName>
    </submittedName>
</protein>
<keyword evidence="1" id="KW-0732">Signal</keyword>
<proteinExistence type="predicted"/>
<dbReference type="InterPro" id="IPR028994">
    <property type="entry name" value="Integrin_alpha_N"/>
</dbReference>
<dbReference type="Gene3D" id="2.130.10.130">
    <property type="entry name" value="Integrin alpha, N-terminal"/>
    <property type="match status" value="2"/>
</dbReference>
<reference evidence="3 4" key="1">
    <citation type="journal article" date="2016" name="Front. Microbiol.">
        <title>Fuerstia marisgermanicae gen. nov., sp. nov., an Unusual Member of the Phylum Planctomycetes from the German Wadden Sea.</title>
        <authorList>
            <person name="Kohn T."/>
            <person name="Heuer A."/>
            <person name="Jogler M."/>
            <person name="Vollmers J."/>
            <person name="Boedeker C."/>
            <person name="Bunk B."/>
            <person name="Rast P."/>
            <person name="Borchert D."/>
            <person name="Glockner I."/>
            <person name="Freese H.M."/>
            <person name="Klenk H.P."/>
            <person name="Overmann J."/>
            <person name="Kaster A.K."/>
            <person name="Rohde M."/>
            <person name="Wiegand S."/>
            <person name="Jogler C."/>
        </authorList>
    </citation>
    <scope>NUCLEOTIDE SEQUENCE [LARGE SCALE GENOMIC DNA]</scope>
    <source>
        <strain evidence="3 4">NH11</strain>
    </source>
</reference>
<organism evidence="3 4">
    <name type="scientific">Fuerstiella marisgermanici</name>
    <dbReference type="NCBI Taxonomy" id="1891926"/>
    <lineage>
        <taxon>Bacteria</taxon>
        <taxon>Pseudomonadati</taxon>
        <taxon>Planctomycetota</taxon>
        <taxon>Planctomycetia</taxon>
        <taxon>Planctomycetales</taxon>
        <taxon>Planctomycetaceae</taxon>
        <taxon>Fuerstiella</taxon>
    </lineage>
</organism>
<dbReference type="InterPro" id="IPR013517">
    <property type="entry name" value="FG-GAP"/>
</dbReference>
<evidence type="ECO:0000259" key="2">
    <source>
        <dbReference type="Pfam" id="PF07593"/>
    </source>
</evidence>
<keyword evidence="4" id="KW-1185">Reference proteome</keyword>
<name>A0A1P8WA00_9PLAN</name>
<evidence type="ECO:0000313" key="4">
    <source>
        <dbReference type="Proteomes" id="UP000187735"/>
    </source>
</evidence>
<sequence length="619" mass="66888">MGLVVASLVVGEIRRLRHQHDASRNERIVSDAPDYECAKDRAVREPLLTSSGDCFRDITAEAGLDFQHCVGPLGTYFMPESTGAGVALLDIDNDSLLDLYFINSGPSPGVHRSLPVSLPTCNRMFRQTATATFEDVTAKSGLGDTGYGGGVAVGDVDNDGRPDIYVTNYGQDCLFKNNGDGTFVDIATMSGIIEQEWGTCAAMFDYDRDGWLDIFVVNYTADPEHHHSVSCGFQHGMVSYCGPHKFTPTVDRIYHNEGLSSNTQSVNFRDVTDDAGLGAVTTFGFGVICADLTGDHWPDIFVANDGDANRLWVNGGDGKFTEEATLRGVAYNKHGMPEGGMGVALGDVNGDLHPDLAVSHLSGETTTIYEGNQSGLYMDATENSGVDTASRRHTGWGMALADLNLNGRLDMPLVHGLVIPCHSGFPFHGEDHFQVRDDVITDAEGYWSWYADDNMLLMGQADGSYVNSPRQGGDFCSVLASGRGLGLGDIDEDGDLDMVVTNCGGQSRLYRNDLKRVGNWLIIRVLTGNPGRNAIGAEVVVNSAGRSWSSALVPQTSYLCSHDQRVHFGLGDVDSVDSVTVVWPDGPPESSREVFHGFSTNRVITLRRGEGSPYQKDIP</sequence>
<dbReference type="InterPro" id="IPR027039">
    <property type="entry name" value="Crtac1"/>
</dbReference>